<sequence>MKLSVIIVNYNMCASLKQALSTLVRACKFIDSEIVVIDDASTDRSLQMLESDFPEVEVIRNDKNIGIAASRNVGIEKATGEYVLMVSPDIITGKKTLESIIEFMDSHPEAGAAGVRMLTPRGDFLKQSRTGFVRPWGTLLKLTGLAKYFTKSRLYKYELDAWDDEDDFATTEVDVVNGSFMMLRKSALQETGLLDERFTSYGHDIDISFRMRLAGYKNYYYPRTYILNFSNSLNPKISWKHIRDFYGAMIIFATKYLFKVPEIKIPGIPQVFAPTYEVER</sequence>
<keyword evidence="2" id="KW-0328">Glycosyltransferase</keyword>
<dbReference type="EMBL" id="VOEJ01000001">
    <property type="protein sequence ID" value="TWR31373.1"/>
    <property type="molecule type" value="Genomic_DNA"/>
</dbReference>
<dbReference type="InterPro" id="IPR001173">
    <property type="entry name" value="Glyco_trans_2-like"/>
</dbReference>
<reference evidence="5 6" key="1">
    <citation type="submission" date="2019-07" db="EMBL/GenBank/DDBJ databases">
        <authorList>
            <person name="Kim J."/>
        </authorList>
    </citation>
    <scope>NUCLEOTIDE SEQUENCE [LARGE SCALE GENOMIC DNA]</scope>
    <source>
        <strain evidence="6">dk17</strain>
    </source>
</reference>
<keyword evidence="3 5" id="KW-0808">Transferase</keyword>
<evidence type="ECO:0000256" key="3">
    <source>
        <dbReference type="ARBA" id="ARBA00022679"/>
    </source>
</evidence>
<dbReference type="Gene3D" id="3.90.550.10">
    <property type="entry name" value="Spore Coat Polysaccharide Biosynthesis Protein SpsA, Chain A"/>
    <property type="match status" value="1"/>
</dbReference>
<evidence type="ECO:0000313" key="5">
    <source>
        <dbReference type="EMBL" id="TWR31373.1"/>
    </source>
</evidence>
<evidence type="ECO:0000256" key="2">
    <source>
        <dbReference type="ARBA" id="ARBA00022676"/>
    </source>
</evidence>
<name>A0A563UJ90_9SPHI</name>
<gene>
    <name evidence="5" type="ORF">FPZ43_02545</name>
</gene>
<dbReference type="AlphaFoldDB" id="A0A563UJ90"/>
<dbReference type="InterPro" id="IPR029044">
    <property type="entry name" value="Nucleotide-diphossugar_trans"/>
</dbReference>
<dbReference type="CDD" id="cd04186">
    <property type="entry name" value="GT_2_like_c"/>
    <property type="match status" value="1"/>
</dbReference>
<evidence type="ECO:0000256" key="1">
    <source>
        <dbReference type="ARBA" id="ARBA00006739"/>
    </source>
</evidence>
<keyword evidence="6" id="KW-1185">Reference proteome</keyword>
<dbReference type="Pfam" id="PF00535">
    <property type="entry name" value="Glycos_transf_2"/>
    <property type="match status" value="1"/>
</dbReference>
<evidence type="ECO:0000259" key="4">
    <source>
        <dbReference type="Pfam" id="PF00535"/>
    </source>
</evidence>
<dbReference type="SUPFAM" id="SSF53448">
    <property type="entry name" value="Nucleotide-diphospho-sugar transferases"/>
    <property type="match status" value="1"/>
</dbReference>
<evidence type="ECO:0000313" key="6">
    <source>
        <dbReference type="Proteomes" id="UP000320042"/>
    </source>
</evidence>
<dbReference type="RefSeq" id="WP_146380271.1">
    <property type="nucleotide sequence ID" value="NZ_VOEJ01000001.1"/>
</dbReference>
<dbReference type="OrthoDB" id="9771846at2"/>
<dbReference type="Proteomes" id="UP000320042">
    <property type="component" value="Unassembled WGS sequence"/>
</dbReference>
<comment type="caution">
    <text evidence="5">The sequence shown here is derived from an EMBL/GenBank/DDBJ whole genome shotgun (WGS) entry which is preliminary data.</text>
</comment>
<dbReference type="GO" id="GO:0016757">
    <property type="term" value="F:glycosyltransferase activity"/>
    <property type="evidence" value="ECO:0007669"/>
    <property type="project" value="UniProtKB-KW"/>
</dbReference>
<dbReference type="PANTHER" id="PTHR43179">
    <property type="entry name" value="RHAMNOSYLTRANSFERASE WBBL"/>
    <property type="match status" value="1"/>
</dbReference>
<organism evidence="5 6">
    <name type="scientific">Mucilaginibacter pallidiroseus</name>
    <dbReference type="NCBI Taxonomy" id="2599295"/>
    <lineage>
        <taxon>Bacteria</taxon>
        <taxon>Pseudomonadati</taxon>
        <taxon>Bacteroidota</taxon>
        <taxon>Sphingobacteriia</taxon>
        <taxon>Sphingobacteriales</taxon>
        <taxon>Sphingobacteriaceae</taxon>
        <taxon>Mucilaginibacter</taxon>
    </lineage>
</organism>
<protein>
    <submittedName>
        <fullName evidence="5">Glycosyltransferase family 2 protein</fullName>
    </submittedName>
</protein>
<feature type="domain" description="Glycosyltransferase 2-like" evidence="4">
    <location>
        <begin position="4"/>
        <end position="190"/>
    </location>
</feature>
<accession>A0A563UJ90</accession>
<dbReference type="PANTHER" id="PTHR43179:SF12">
    <property type="entry name" value="GALACTOFURANOSYLTRANSFERASE GLFT2"/>
    <property type="match status" value="1"/>
</dbReference>
<proteinExistence type="inferred from homology"/>
<comment type="similarity">
    <text evidence="1">Belongs to the glycosyltransferase 2 family.</text>
</comment>